<dbReference type="GO" id="GO:0006955">
    <property type="term" value="P:immune response"/>
    <property type="evidence" value="ECO:0007669"/>
    <property type="project" value="UniProtKB-ARBA"/>
</dbReference>
<dbReference type="GO" id="GO:0002682">
    <property type="term" value="P:regulation of immune system process"/>
    <property type="evidence" value="ECO:0007669"/>
    <property type="project" value="UniProtKB-ARBA"/>
</dbReference>
<dbReference type="PANTHER" id="PTHR10573">
    <property type="entry name" value="INTERLEUKIN-2 RECEPTOR ALPHA CHAIN"/>
    <property type="match status" value="1"/>
</dbReference>
<feature type="transmembrane region" description="Helical" evidence="17">
    <location>
        <begin position="236"/>
        <end position="258"/>
    </location>
</feature>
<evidence type="ECO:0000313" key="21">
    <source>
        <dbReference type="RefSeq" id="XP_021122102.1"/>
    </source>
</evidence>
<feature type="domain" description="Sushi" evidence="19">
    <location>
        <begin position="22"/>
        <end position="81"/>
    </location>
</feature>
<feature type="chain" id="PRO_5043679983" description="Interleukin-2 receptor subunit alpha" evidence="18">
    <location>
        <begin position="22"/>
        <end position="282"/>
    </location>
</feature>
<feature type="disulfide bond" evidence="15">
    <location>
        <begin position="24"/>
        <end position="67"/>
    </location>
</feature>
<keyword evidence="10 17" id="KW-0472">Membrane</keyword>
<dbReference type="InterPro" id="IPR035976">
    <property type="entry name" value="Sushi/SCR/CCP_sf"/>
</dbReference>
<evidence type="ECO:0000256" key="6">
    <source>
        <dbReference type="ARBA" id="ARBA00022729"/>
    </source>
</evidence>
<dbReference type="Proteomes" id="UP000694906">
    <property type="component" value="Unplaced"/>
</dbReference>
<dbReference type="SUPFAM" id="SSF57535">
    <property type="entry name" value="Complement control module/SCR domain"/>
    <property type="match status" value="2"/>
</dbReference>
<dbReference type="GO" id="GO:0006954">
    <property type="term" value="P:inflammatory response"/>
    <property type="evidence" value="ECO:0007669"/>
    <property type="project" value="TreeGrafter"/>
</dbReference>
<keyword evidence="7" id="KW-0677">Repeat</keyword>
<dbReference type="CTD" id="3559"/>
<evidence type="ECO:0000256" key="1">
    <source>
        <dbReference type="ARBA" id="ARBA00002381"/>
    </source>
</evidence>
<name>A0AAX6TI62_HETGA</name>
<evidence type="ECO:0000256" key="8">
    <source>
        <dbReference type="ARBA" id="ARBA00022859"/>
    </source>
</evidence>
<dbReference type="GO" id="GO:0004911">
    <property type="term" value="F:interleukin-2 receptor activity"/>
    <property type="evidence" value="ECO:0007669"/>
    <property type="project" value="InterPro"/>
</dbReference>
<evidence type="ECO:0000256" key="15">
    <source>
        <dbReference type="PROSITE-ProRule" id="PRU00302"/>
    </source>
</evidence>
<keyword evidence="5 17" id="KW-0812">Transmembrane</keyword>
<evidence type="ECO:0000256" key="7">
    <source>
        <dbReference type="ARBA" id="ARBA00022737"/>
    </source>
</evidence>
<evidence type="ECO:0000256" key="5">
    <source>
        <dbReference type="ARBA" id="ARBA00022692"/>
    </source>
</evidence>
<evidence type="ECO:0000256" key="11">
    <source>
        <dbReference type="ARBA" id="ARBA00023157"/>
    </source>
</evidence>
<comment type="function">
    <text evidence="1">Receptor for interleukin-2. The receptor is involved in the regulation of immune tolerance by controlling regulatory T cells (TREGs) activity. TREGs suppress the activation and expansion of autoreactive T-cells.</text>
</comment>
<keyword evidence="8" id="KW-0391">Immunity</keyword>
<evidence type="ECO:0000256" key="9">
    <source>
        <dbReference type="ARBA" id="ARBA00022989"/>
    </source>
</evidence>
<dbReference type="SMART" id="SM00032">
    <property type="entry name" value="CCP"/>
    <property type="match status" value="2"/>
</dbReference>
<dbReference type="GeneID" id="101696651"/>
<protein>
    <recommendedName>
        <fullName evidence="3">Interleukin-2 receptor subunit alpha</fullName>
    </recommendedName>
</protein>
<feature type="domain" description="Sushi" evidence="19">
    <location>
        <begin position="120"/>
        <end position="183"/>
    </location>
</feature>
<evidence type="ECO:0000313" key="20">
    <source>
        <dbReference type="Proteomes" id="UP000694906"/>
    </source>
</evidence>
<evidence type="ECO:0000256" key="3">
    <source>
        <dbReference type="ARBA" id="ARBA00013445"/>
    </source>
</evidence>
<dbReference type="PROSITE" id="PS50923">
    <property type="entry name" value="SUSHI"/>
    <property type="match status" value="2"/>
</dbReference>
<comment type="subcellular location">
    <subcellularLocation>
        <location evidence="2">Membrane</location>
        <topology evidence="2">Single-pass type I membrane protein</topology>
    </subcellularLocation>
</comment>
<keyword evidence="13" id="KW-0325">Glycoprotein</keyword>
<gene>
    <name evidence="21" type="primary">Il2ra</name>
</gene>
<evidence type="ECO:0000256" key="14">
    <source>
        <dbReference type="ARBA" id="ARBA00025938"/>
    </source>
</evidence>
<evidence type="ECO:0000256" key="10">
    <source>
        <dbReference type="ARBA" id="ARBA00023136"/>
    </source>
</evidence>
<sequence>MEPRLLTWGLFTFIMVPGCMTEDCDQHPPIISYATFKAHTYKKGTLIDCECKKGFRRIRNGSIYLLCIGNSSWANKCQCVSASSRNTSEQVTPQPEEHKEKSSTEMQSQVQPVEKVNLPGECWEPPAWKHEAANRTYHFKVGQIVRYECIQGYKAIQTSPVISVCKMTCGKTKWTWPQITCINESKLHLFAGQEDSPASTDALPESKASCPTTSTEFSKERETATTMETPIFPSEYHVAVAGCVFLLISILLLSGLTWQWRCSGDRVQGLDPGIDDRQMLYL</sequence>
<evidence type="ECO:0000256" key="2">
    <source>
        <dbReference type="ARBA" id="ARBA00004479"/>
    </source>
</evidence>
<dbReference type="PANTHER" id="PTHR10573:SF0">
    <property type="entry name" value="INTERLEUKIN-2 RECEPTOR SUBUNIT ALPHA"/>
    <property type="match status" value="1"/>
</dbReference>
<dbReference type="RefSeq" id="XP_021122102.1">
    <property type="nucleotide sequence ID" value="XM_021266443.1"/>
</dbReference>
<evidence type="ECO:0000256" key="16">
    <source>
        <dbReference type="SAM" id="MobiDB-lite"/>
    </source>
</evidence>
<feature type="disulfide bond" evidence="15">
    <location>
        <begin position="122"/>
        <end position="165"/>
    </location>
</feature>
<proteinExistence type="predicted"/>
<keyword evidence="20" id="KW-1185">Reference proteome</keyword>
<comment type="subunit">
    <text evidence="14">Non-covalent dimer of an alpha and a beta subunit. IL2R exists in 3 different forms: a high affinity dimer, an intermediate affinity monomer (beta subunit), and a low affinity monomer (alpha subunit). The high and intermediate affinity forms also associate with a gamma subunit.</text>
</comment>
<accession>A0AAX6TI62</accession>
<keyword evidence="11 15" id="KW-1015">Disulfide bond</keyword>
<keyword evidence="6 18" id="KW-0732">Signal</keyword>
<evidence type="ECO:0000259" key="19">
    <source>
        <dbReference type="PROSITE" id="PS50923"/>
    </source>
</evidence>
<keyword evidence="9 17" id="KW-1133">Transmembrane helix</keyword>
<organism evidence="20 21">
    <name type="scientific">Heterocephalus glaber</name>
    <name type="common">Naked mole rat</name>
    <dbReference type="NCBI Taxonomy" id="10181"/>
    <lineage>
        <taxon>Eukaryota</taxon>
        <taxon>Metazoa</taxon>
        <taxon>Chordata</taxon>
        <taxon>Craniata</taxon>
        <taxon>Vertebrata</taxon>
        <taxon>Euteleostomi</taxon>
        <taxon>Mammalia</taxon>
        <taxon>Eutheria</taxon>
        <taxon>Euarchontoglires</taxon>
        <taxon>Glires</taxon>
        <taxon>Rodentia</taxon>
        <taxon>Hystricomorpha</taxon>
        <taxon>Bathyergidae</taxon>
        <taxon>Heterocephalus</taxon>
    </lineage>
</organism>
<dbReference type="Gene3D" id="2.20.28.230">
    <property type="match status" value="1"/>
</dbReference>
<feature type="region of interest" description="Disordered" evidence="16">
    <location>
        <begin position="195"/>
        <end position="222"/>
    </location>
</feature>
<dbReference type="FunFam" id="2.20.28.230:FF:000002">
    <property type="entry name" value="Interleukin-2 receptor subunit alpha"/>
    <property type="match status" value="1"/>
</dbReference>
<dbReference type="GO" id="GO:0019976">
    <property type="term" value="F:interleukin-2 binding"/>
    <property type="evidence" value="ECO:0007669"/>
    <property type="project" value="InterPro"/>
</dbReference>
<dbReference type="Gene3D" id="2.10.70.10">
    <property type="entry name" value="Complement Module, domain 1"/>
    <property type="match status" value="1"/>
</dbReference>
<dbReference type="InterPro" id="IPR015486">
    <property type="entry name" value="IL-2_rcpt_alpha"/>
</dbReference>
<reference evidence="21" key="1">
    <citation type="submission" date="2025-08" db="UniProtKB">
        <authorList>
            <consortium name="RefSeq"/>
        </authorList>
    </citation>
    <scope>IDENTIFICATION</scope>
</reference>
<dbReference type="AlphaFoldDB" id="A0AAX6TI62"/>
<feature type="signal peptide" evidence="18">
    <location>
        <begin position="1"/>
        <end position="21"/>
    </location>
</feature>
<evidence type="ECO:0000256" key="12">
    <source>
        <dbReference type="ARBA" id="ARBA00023170"/>
    </source>
</evidence>
<evidence type="ECO:0000256" key="13">
    <source>
        <dbReference type="ARBA" id="ARBA00023180"/>
    </source>
</evidence>
<dbReference type="GO" id="GO:0016020">
    <property type="term" value="C:membrane"/>
    <property type="evidence" value="ECO:0007669"/>
    <property type="project" value="UniProtKB-SubCell"/>
</dbReference>
<evidence type="ECO:0000256" key="4">
    <source>
        <dbReference type="ARBA" id="ARBA00022659"/>
    </source>
</evidence>
<evidence type="ECO:0000256" key="17">
    <source>
        <dbReference type="SAM" id="Phobius"/>
    </source>
</evidence>
<comment type="caution">
    <text evidence="15">Lacks conserved residue(s) required for the propagation of feature annotation.</text>
</comment>
<dbReference type="InterPro" id="IPR000436">
    <property type="entry name" value="Sushi_SCR_CCP_dom"/>
</dbReference>
<keyword evidence="4 15" id="KW-0768">Sushi</keyword>
<evidence type="ECO:0000256" key="18">
    <source>
        <dbReference type="SAM" id="SignalP"/>
    </source>
</evidence>
<feature type="region of interest" description="Disordered" evidence="16">
    <location>
        <begin position="88"/>
        <end position="110"/>
    </location>
</feature>
<keyword evidence="12 21" id="KW-0675">Receptor</keyword>